<feature type="transmembrane region" description="Helical" evidence="1">
    <location>
        <begin position="211"/>
        <end position="231"/>
    </location>
</feature>
<evidence type="ECO:0000256" key="1">
    <source>
        <dbReference type="SAM" id="Phobius"/>
    </source>
</evidence>
<feature type="transmembrane region" description="Helical" evidence="1">
    <location>
        <begin position="128"/>
        <end position="148"/>
    </location>
</feature>
<gene>
    <name evidence="3" type="ORF">BINO364_LOCUS3195</name>
</gene>
<dbReference type="OrthoDB" id="188749at2759"/>
<keyword evidence="4" id="KW-1185">Reference proteome</keyword>
<proteinExistence type="predicted"/>
<feature type="transmembrane region" description="Helical" evidence="1">
    <location>
        <begin position="273"/>
        <end position="292"/>
    </location>
</feature>
<dbReference type="Pfam" id="PF25085">
    <property type="entry name" value="DUF7802"/>
    <property type="match status" value="1"/>
</dbReference>
<accession>A0A8J9Y6D4</accession>
<feature type="transmembrane region" description="Helical" evidence="1">
    <location>
        <begin position="56"/>
        <end position="76"/>
    </location>
</feature>
<dbReference type="InterPro" id="IPR056704">
    <property type="entry name" value="DUF7802"/>
</dbReference>
<protein>
    <recommendedName>
        <fullName evidence="2">DUF7802 domain-containing protein</fullName>
    </recommendedName>
</protein>
<feature type="transmembrane region" description="Helical" evidence="1">
    <location>
        <begin position="168"/>
        <end position="185"/>
    </location>
</feature>
<dbReference type="PANTHER" id="PTHR35982">
    <property type="entry name" value="AGAP005361-PA"/>
    <property type="match status" value="1"/>
</dbReference>
<reference evidence="3" key="1">
    <citation type="submission" date="2021-12" db="EMBL/GenBank/DDBJ databases">
        <authorList>
            <person name="Martin H S."/>
        </authorList>
    </citation>
    <scope>NUCLEOTIDE SEQUENCE</scope>
</reference>
<feature type="transmembrane region" description="Helical" evidence="1">
    <location>
        <begin position="96"/>
        <end position="116"/>
    </location>
</feature>
<feature type="transmembrane region" description="Helical" evidence="1">
    <location>
        <begin position="30"/>
        <end position="49"/>
    </location>
</feature>
<dbReference type="AlphaFoldDB" id="A0A8J9Y6D4"/>
<dbReference type="EMBL" id="OV170231">
    <property type="protein sequence ID" value="CAH0716426.1"/>
    <property type="molecule type" value="Genomic_DNA"/>
</dbReference>
<feature type="domain" description="DUF7802" evidence="2">
    <location>
        <begin position="9"/>
        <end position="391"/>
    </location>
</feature>
<evidence type="ECO:0000259" key="2">
    <source>
        <dbReference type="Pfam" id="PF25085"/>
    </source>
</evidence>
<feature type="transmembrane region" description="Helical" evidence="1">
    <location>
        <begin position="373"/>
        <end position="392"/>
    </location>
</feature>
<feature type="non-terminal residue" evidence="3">
    <location>
        <position position="411"/>
    </location>
</feature>
<keyword evidence="1" id="KW-0812">Transmembrane</keyword>
<dbReference type="PANTHER" id="PTHR35982:SF1">
    <property type="entry name" value="SPIROCYCLASE, AVEC FAMILY"/>
    <property type="match status" value="1"/>
</dbReference>
<keyword evidence="1" id="KW-1133">Transmembrane helix</keyword>
<evidence type="ECO:0000313" key="4">
    <source>
        <dbReference type="Proteomes" id="UP000838878"/>
    </source>
</evidence>
<sequence>MKLEDNEVWWQWLVSFNDIRPLWNAQPSYLISQALYMLAGVATLFHAFNKGGRWPYFWLGTVLHGIYADNFWHFVLPEFDNFWHSQTPIILLGARLPLHIVLLYPAFIYQAAYAVYRLRLPRYAQPFAVGLLTFLIDIPYDIVAVKFVHWTWHDTDPNIYDRHYWVPWNSYYFHMTFAASFYFFFDVSRRWMAPDVEQWTSAKKGVEWKSLLIATALGMPGGVLLFIPIYHPLHDVFNIHTEVTVIVLFTIFSAIVFLGILSPREKKTEKLTSMDYVLLIQLCAHYLLYWTYVVFLDPSKEWSVGLHEPVGPCDEQASLTTPFGQTLYKRKYLCAQNYDEGYFNFHCVNNKLPPHGSSWYTICGTPFENRMEYIVVLSTILLTAGGVFYGIYFKDRDESPANPSPKKLKKK</sequence>
<dbReference type="Proteomes" id="UP000838878">
    <property type="component" value="Chromosome 11"/>
</dbReference>
<name>A0A8J9Y6D4_9NEOP</name>
<feature type="transmembrane region" description="Helical" evidence="1">
    <location>
        <begin position="243"/>
        <end position="261"/>
    </location>
</feature>
<keyword evidence="1" id="KW-0472">Membrane</keyword>
<evidence type="ECO:0000313" key="3">
    <source>
        <dbReference type="EMBL" id="CAH0716426.1"/>
    </source>
</evidence>
<organism evidence="3 4">
    <name type="scientific">Brenthis ino</name>
    <name type="common">lesser marbled fritillary</name>
    <dbReference type="NCBI Taxonomy" id="405034"/>
    <lineage>
        <taxon>Eukaryota</taxon>
        <taxon>Metazoa</taxon>
        <taxon>Ecdysozoa</taxon>
        <taxon>Arthropoda</taxon>
        <taxon>Hexapoda</taxon>
        <taxon>Insecta</taxon>
        <taxon>Pterygota</taxon>
        <taxon>Neoptera</taxon>
        <taxon>Endopterygota</taxon>
        <taxon>Lepidoptera</taxon>
        <taxon>Glossata</taxon>
        <taxon>Ditrysia</taxon>
        <taxon>Papilionoidea</taxon>
        <taxon>Nymphalidae</taxon>
        <taxon>Heliconiinae</taxon>
        <taxon>Argynnini</taxon>
        <taxon>Brenthis</taxon>
    </lineage>
</organism>